<accession>A0AAD5J6C8</accession>
<dbReference type="Gene3D" id="1.20.5.4130">
    <property type="match status" value="1"/>
</dbReference>
<protein>
    <recommendedName>
        <fullName evidence="4">Disease resistance N-terminal domain-containing protein</fullName>
    </recommendedName>
</protein>
<evidence type="ECO:0000313" key="6">
    <source>
        <dbReference type="Proteomes" id="UP001064489"/>
    </source>
</evidence>
<dbReference type="GO" id="GO:0000166">
    <property type="term" value="F:nucleotide binding"/>
    <property type="evidence" value="ECO:0007669"/>
    <property type="project" value="UniProtKB-KW"/>
</dbReference>
<dbReference type="EMBL" id="JAJSOW010000100">
    <property type="protein sequence ID" value="KAI9186187.1"/>
    <property type="molecule type" value="Genomic_DNA"/>
</dbReference>
<evidence type="ECO:0000313" key="5">
    <source>
        <dbReference type="EMBL" id="KAI9186187.1"/>
    </source>
</evidence>
<keyword evidence="1" id="KW-0677">Repeat</keyword>
<keyword evidence="3" id="KW-0611">Plant defense</keyword>
<gene>
    <name evidence="5" type="ORF">LWI28_014557</name>
</gene>
<feature type="domain" description="Disease resistance N-terminal" evidence="4">
    <location>
        <begin position="102"/>
        <end position="142"/>
    </location>
</feature>
<keyword evidence="6" id="KW-1185">Reference proteome</keyword>
<dbReference type="AlphaFoldDB" id="A0AAD5J6C8"/>
<organism evidence="5 6">
    <name type="scientific">Acer negundo</name>
    <name type="common">Box elder</name>
    <dbReference type="NCBI Taxonomy" id="4023"/>
    <lineage>
        <taxon>Eukaryota</taxon>
        <taxon>Viridiplantae</taxon>
        <taxon>Streptophyta</taxon>
        <taxon>Embryophyta</taxon>
        <taxon>Tracheophyta</taxon>
        <taxon>Spermatophyta</taxon>
        <taxon>Magnoliopsida</taxon>
        <taxon>eudicotyledons</taxon>
        <taxon>Gunneridae</taxon>
        <taxon>Pentapetalae</taxon>
        <taxon>rosids</taxon>
        <taxon>malvids</taxon>
        <taxon>Sapindales</taxon>
        <taxon>Sapindaceae</taxon>
        <taxon>Hippocastanoideae</taxon>
        <taxon>Acereae</taxon>
        <taxon>Acer</taxon>
    </lineage>
</organism>
<evidence type="ECO:0000256" key="1">
    <source>
        <dbReference type="ARBA" id="ARBA00022737"/>
    </source>
</evidence>
<dbReference type="Proteomes" id="UP001064489">
    <property type="component" value="Chromosome 3"/>
</dbReference>
<dbReference type="GO" id="GO:0006952">
    <property type="term" value="P:defense response"/>
    <property type="evidence" value="ECO:0007669"/>
    <property type="project" value="UniProtKB-KW"/>
</dbReference>
<reference evidence="5" key="1">
    <citation type="journal article" date="2022" name="Plant J.">
        <title>Strategies of tolerance reflected in two North American maple genomes.</title>
        <authorList>
            <person name="McEvoy S.L."/>
            <person name="Sezen U.U."/>
            <person name="Trouern-Trend A."/>
            <person name="McMahon S.M."/>
            <person name="Schaberg P.G."/>
            <person name="Yang J."/>
            <person name="Wegrzyn J.L."/>
            <person name="Swenson N.G."/>
        </authorList>
    </citation>
    <scope>NUCLEOTIDE SEQUENCE</scope>
    <source>
        <strain evidence="5">91603</strain>
    </source>
</reference>
<reference evidence="5" key="2">
    <citation type="submission" date="2023-02" db="EMBL/GenBank/DDBJ databases">
        <authorList>
            <person name="Swenson N.G."/>
            <person name="Wegrzyn J.L."/>
            <person name="Mcevoy S.L."/>
        </authorList>
    </citation>
    <scope>NUCLEOTIDE SEQUENCE</scope>
    <source>
        <strain evidence="5">91603</strain>
        <tissue evidence="5">Leaf</tissue>
    </source>
</reference>
<dbReference type="Pfam" id="PF18052">
    <property type="entry name" value="Rx_N"/>
    <property type="match status" value="1"/>
</dbReference>
<evidence type="ECO:0000256" key="2">
    <source>
        <dbReference type="ARBA" id="ARBA00022741"/>
    </source>
</evidence>
<keyword evidence="2" id="KW-0547">Nucleotide-binding</keyword>
<comment type="caution">
    <text evidence="5">The sequence shown here is derived from an EMBL/GenBank/DDBJ whole genome shotgun (WGS) entry which is preliminary data.</text>
</comment>
<sequence length="207" mass="22837">MVRYRTLLPPHPDISLYHSSHRRRVAIPPAAAVDFVFVENHALFVTTCSLASSTSCNVNSNINISPSSSSSTSSSQCQQHAGVVSGRLLIPTQPYIANLGSISDHTVEKWLHMAKDALYDAEDVLDDLATEALKSKLEASSQTNTTNQVNQWRKYGHSSCSSFEDCLAIFMNQAFENGNVYAFPSLEMIRTKIVNKCECLPLADMFC</sequence>
<proteinExistence type="predicted"/>
<dbReference type="InterPro" id="IPR041118">
    <property type="entry name" value="Rx_N"/>
</dbReference>
<name>A0AAD5J6C8_ACENE</name>
<evidence type="ECO:0000256" key="3">
    <source>
        <dbReference type="ARBA" id="ARBA00022821"/>
    </source>
</evidence>
<evidence type="ECO:0000259" key="4">
    <source>
        <dbReference type="Pfam" id="PF18052"/>
    </source>
</evidence>